<evidence type="ECO:0000256" key="2">
    <source>
        <dbReference type="ARBA" id="ARBA00007951"/>
    </source>
</evidence>
<dbReference type="AlphaFoldDB" id="A0A915KVL1"/>
<dbReference type="InterPro" id="IPR057739">
    <property type="entry name" value="Glyco_hydro_29_N"/>
</dbReference>
<dbReference type="InterPro" id="IPR016286">
    <property type="entry name" value="FUC_metazoa-typ"/>
</dbReference>
<keyword evidence="6" id="KW-0326">Glycosidase</keyword>
<dbReference type="PANTHER" id="PTHR10030:SF37">
    <property type="entry name" value="ALPHA-L-FUCOSIDASE-RELATED"/>
    <property type="match status" value="1"/>
</dbReference>
<keyword evidence="4" id="KW-0732">Signal</keyword>
<dbReference type="GO" id="GO:0016139">
    <property type="term" value="P:glycoside catabolic process"/>
    <property type="evidence" value="ECO:0007669"/>
    <property type="project" value="TreeGrafter"/>
</dbReference>
<dbReference type="InterPro" id="IPR018526">
    <property type="entry name" value="Glyco_hydro_29_CS"/>
</dbReference>
<dbReference type="SUPFAM" id="SSF51445">
    <property type="entry name" value="(Trans)glycosidases"/>
    <property type="match status" value="1"/>
</dbReference>
<evidence type="ECO:0000259" key="7">
    <source>
        <dbReference type="Pfam" id="PF01120"/>
    </source>
</evidence>
<keyword evidence="8" id="KW-1185">Reference proteome</keyword>
<dbReference type="GO" id="GO:0006004">
    <property type="term" value="P:fucose metabolic process"/>
    <property type="evidence" value="ECO:0007669"/>
    <property type="project" value="InterPro"/>
</dbReference>
<sequence length="267" mass="31238">MCKIFFYLFRYFVLTSKHHEGFTLFPSNYSWNWNSVDVGPHMDMVGQLAQSIRDEGIKFGLYYSLFEWFNPIYLKDKSSLFSSQDYLKVKVNPELEEIITRYKPEVLWSDGDWEASYQYWNSTQFLAWLYNSSPVKDTIVTNDRWGVGAMCKHGDFLTCSDRFSPGVLLNKKWESCMTIDKESWGYRRLARLDDYLKVDDLIEILVKTISCGGNLLLNVGPTHDGRITPIFEERLLGLGKFIDVNEEAIFGTKPWIFQNDTKTPDIW</sequence>
<dbReference type="GO" id="GO:0005764">
    <property type="term" value="C:lysosome"/>
    <property type="evidence" value="ECO:0007669"/>
    <property type="project" value="TreeGrafter"/>
</dbReference>
<dbReference type="GO" id="GO:0004560">
    <property type="term" value="F:alpha-L-fucosidase activity"/>
    <property type="evidence" value="ECO:0007669"/>
    <property type="project" value="UniProtKB-EC"/>
</dbReference>
<keyword evidence="5" id="KW-0378">Hydrolase</keyword>
<dbReference type="Gene3D" id="3.20.20.80">
    <property type="entry name" value="Glycosidases"/>
    <property type="match status" value="1"/>
</dbReference>
<dbReference type="EC" id="3.2.1.51" evidence="3"/>
<dbReference type="FunFam" id="3.20.20.80:FF:000293">
    <property type="entry name" value="Alpha-L-fucosidase"/>
    <property type="match status" value="1"/>
</dbReference>
<feature type="domain" description="Glycoside hydrolase family 29 N-terminal" evidence="7">
    <location>
        <begin position="10"/>
        <end position="247"/>
    </location>
</feature>
<dbReference type="OMA" id="PWISAND"/>
<dbReference type="InterPro" id="IPR017853">
    <property type="entry name" value="GH"/>
</dbReference>
<accession>A0A915KVL1</accession>
<evidence type="ECO:0000256" key="6">
    <source>
        <dbReference type="ARBA" id="ARBA00023295"/>
    </source>
</evidence>
<evidence type="ECO:0000256" key="3">
    <source>
        <dbReference type="ARBA" id="ARBA00012662"/>
    </source>
</evidence>
<dbReference type="Pfam" id="PF01120">
    <property type="entry name" value="Alpha_L_fucos"/>
    <property type="match status" value="1"/>
</dbReference>
<dbReference type="InterPro" id="IPR000933">
    <property type="entry name" value="Glyco_hydro_29"/>
</dbReference>
<evidence type="ECO:0000256" key="4">
    <source>
        <dbReference type="ARBA" id="ARBA00022729"/>
    </source>
</evidence>
<organism evidence="8 9">
    <name type="scientific">Romanomermis culicivorax</name>
    <name type="common">Nematode worm</name>
    <dbReference type="NCBI Taxonomy" id="13658"/>
    <lineage>
        <taxon>Eukaryota</taxon>
        <taxon>Metazoa</taxon>
        <taxon>Ecdysozoa</taxon>
        <taxon>Nematoda</taxon>
        <taxon>Enoplea</taxon>
        <taxon>Dorylaimia</taxon>
        <taxon>Mermithida</taxon>
        <taxon>Mermithoidea</taxon>
        <taxon>Mermithidae</taxon>
        <taxon>Romanomermis</taxon>
    </lineage>
</organism>
<dbReference type="Proteomes" id="UP000887565">
    <property type="component" value="Unplaced"/>
</dbReference>
<comment type="function">
    <text evidence="1">Alpha-L-fucosidase is responsible for hydrolyzing the alpha-1,6-linked fucose joined to the reducing-end N-acetylglucosamine of the carbohydrate moieties of glycoproteins.</text>
</comment>
<proteinExistence type="inferred from homology"/>
<evidence type="ECO:0000313" key="9">
    <source>
        <dbReference type="WBParaSite" id="nRc.2.0.1.t42835-RA"/>
    </source>
</evidence>
<dbReference type="SMART" id="SM00812">
    <property type="entry name" value="Alpha_L_fucos"/>
    <property type="match status" value="1"/>
</dbReference>
<name>A0A915KVL1_ROMCU</name>
<evidence type="ECO:0000313" key="8">
    <source>
        <dbReference type="Proteomes" id="UP000887565"/>
    </source>
</evidence>
<dbReference type="PANTHER" id="PTHR10030">
    <property type="entry name" value="ALPHA-L-FUCOSIDASE"/>
    <property type="match status" value="1"/>
</dbReference>
<evidence type="ECO:0000256" key="1">
    <source>
        <dbReference type="ARBA" id="ARBA00004071"/>
    </source>
</evidence>
<reference evidence="9" key="1">
    <citation type="submission" date="2022-11" db="UniProtKB">
        <authorList>
            <consortium name="WormBaseParasite"/>
        </authorList>
    </citation>
    <scope>IDENTIFICATION</scope>
</reference>
<protein>
    <recommendedName>
        <fullName evidence="3">alpha-L-fucosidase</fullName>
        <ecNumber evidence="3">3.2.1.51</ecNumber>
    </recommendedName>
</protein>
<dbReference type="PRINTS" id="PR00741">
    <property type="entry name" value="GLHYDRLASE29"/>
</dbReference>
<dbReference type="PROSITE" id="PS00385">
    <property type="entry name" value="ALPHA_L_FUCOSIDASE"/>
    <property type="match status" value="1"/>
</dbReference>
<evidence type="ECO:0000256" key="5">
    <source>
        <dbReference type="ARBA" id="ARBA00022801"/>
    </source>
</evidence>
<comment type="similarity">
    <text evidence="2">Belongs to the glycosyl hydrolase 29 family.</text>
</comment>
<dbReference type="WBParaSite" id="nRc.2.0.1.t42835-RA">
    <property type="protein sequence ID" value="nRc.2.0.1.t42835-RA"/>
    <property type="gene ID" value="nRc.2.0.1.g42835"/>
</dbReference>